<gene>
    <name evidence="1" type="ORF">C8E87_4322</name>
</gene>
<evidence type="ECO:0000313" key="1">
    <source>
        <dbReference type="EMBL" id="TDO40607.1"/>
    </source>
</evidence>
<reference evidence="1 2" key="1">
    <citation type="submission" date="2019-03" db="EMBL/GenBank/DDBJ databases">
        <title>Sequencing the genomes of 1000 actinobacteria strains.</title>
        <authorList>
            <person name="Klenk H.-P."/>
        </authorList>
    </citation>
    <scope>NUCLEOTIDE SEQUENCE [LARGE SCALE GENOMIC DNA]</scope>
    <source>
        <strain evidence="1 2">DSM 43805</strain>
    </source>
</reference>
<accession>A0A4R6JWE4</accession>
<proteinExistence type="predicted"/>
<dbReference type="Proteomes" id="UP000294901">
    <property type="component" value="Unassembled WGS sequence"/>
</dbReference>
<dbReference type="EMBL" id="SNWR01000001">
    <property type="protein sequence ID" value="TDO40607.1"/>
    <property type="molecule type" value="Genomic_DNA"/>
</dbReference>
<dbReference type="AlphaFoldDB" id="A0A4R6JWE4"/>
<sequence>MSLVLLHGLAGSAREMAPPADDCPERLRAYFASRPASSSTSSDPWAALQSPAPVNLGRGFCPVIRGRRGIVDNQPVQYPGKGQPMPYARKTVTSV</sequence>
<name>A0A4R6JWE4_9ACTN</name>
<organism evidence="1 2">
    <name type="scientific">Paractinoplanes brasiliensis</name>
    <dbReference type="NCBI Taxonomy" id="52695"/>
    <lineage>
        <taxon>Bacteria</taxon>
        <taxon>Bacillati</taxon>
        <taxon>Actinomycetota</taxon>
        <taxon>Actinomycetes</taxon>
        <taxon>Micromonosporales</taxon>
        <taxon>Micromonosporaceae</taxon>
        <taxon>Paractinoplanes</taxon>
    </lineage>
</organism>
<comment type="caution">
    <text evidence="1">The sequence shown here is derived from an EMBL/GenBank/DDBJ whole genome shotgun (WGS) entry which is preliminary data.</text>
</comment>
<evidence type="ECO:0000313" key="2">
    <source>
        <dbReference type="Proteomes" id="UP000294901"/>
    </source>
</evidence>
<protein>
    <submittedName>
        <fullName evidence="1">Uncharacterized protein</fullName>
    </submittedName>
</protein>
<dbReference type="RefSeq" id="WP_133874759.1">
    <property type="nucleotide sequence ID" value="NZ_BOMD01000007.1"/>
</dbReference>
<keyword evidence="2" id="KW-1185">Reference proteome</keyword>